<comment type="caution">
    <text evidence="2">The sequence shown here is derived from an EMBL/GenBank/DDBJ whole genome shotgun (WGS) entry which is preliminary data.</text>
</comment>
<evidence type="ECO:0008006" key="4">
    <source>
        <dbReference type="Google" id="ProtNLM"/>
    </source>
</evidence>
<protein>
    <recommendedName>
        <fullName evidence="4">TFIIS N-terminal domain-containing protein</fullName>
    </recommendedName>
</protein>
<dbReference type="PANTHER" id="PTHR46548:SF1">
    <property type="entry name" value="BAH AND TFIIS DOMAIN-CONTAINING PROTEIN-RELATED"/>
    <property type="match status" value="1"/>
</dbReference>
<proteinExistence type="predicted"/>
<dbReference type="InterPro" id="IPR035441">
    <property type="entry name" value="TFIIS/LEDGF_dom_sf"/>
</dbReference>
<feature type="compositionally biased region" description="Polar residues" evidence="1">
    <location>
        <begin position="234"/>
        <end position="249"/>
    </location>
</feature>
<feature type="compositionally biased region" description="Polar residues" evidence="1">
    <location>
        <begin position="123"/>
        <end position="142"/>
    </location>
</feature>
<feature type="region of interest" description="Disordered" evidence="1">
    <location>
        <begin position="440"/>
        <end position="488"/>
    </location>
</feature>
<sequence length="1239" mass="132915">MQLETSEKKISLVGRSILAGVVAATDKFDCLDRFVQMRGLTVFDEWLQEVHKGKIGDGFTDVQRWQVSESPCTHKNLEIHKKARSLVDTWKKRVEAEMDARSGSDQTVPWPAQSRLSEGNRHSVLSSEVVTKSSGAQLSPSKAGSAKLVQGEMIKSASTPQGFVKSAASPASMRENFKEGSAKNLGVSGASDLHVLASRDERSSSSSQSHNNSQSCSIDHGRSARFSAKEDARSSSVVSVNTNKIINGSTRHRKSTNGFPSSNISEIKKETRLSRSSSSHRNPGSEKLSESALTSEMAVDTPMAEVNSPKIVVKIPNQGCSPAQSASGGYLEEPSVMNSRASSPALSDKHDQFDHNLKEKIEAYKAAVIPNKLMEVAKTASSSSGNEHKSWKLRDASFSSMNALIESCAKYTKANATMSAGDDVGMNLLASVAAGEISKSDMTSPIDSPQRNTPLGENSCKVDDSRVKSSPDEDHDHQSADGVDDEHEKLDLVTRDSDECNMDSTSDTCDKETVKAILGVEVNADGMSDTKEELTGTIRSEGKVNVSKVEVKKELRKGSSTYASLGNDGDRNEEFNTAAKMEQKPGASYTPLGNDGDRNEEFNTAAKMEHKPSAMVTQISKGTDGDIQSTCSTKDVISESIDDPNGEKGDEIDCRSQSAEMQRTELERNVGSTVSKGGDLEEIPLGNQIDVKDNGGPVSQRVLSTHMQEPEQQTRSRGSKMTDTEADEAEEAEECTSTVADALSAAGGPDMEAKIEFDLNEVFDTDNGRCGDPVDLRSSGCPAQHLISPLLLPVSTVSTGMPASITLAAACKRPFIPPDNLLKNKGELLGWKGSAATSAFRPAEPRKVLEMSVGPTITSVPDATNTKPSRLLLDIDLNVPDERILEDLASCSVEGSGATSECKMNFDRTNGDLTRSALGRSSDVLDLDLNKADEPTDVGIHLIDDVLQQYGQLQPSKSSSGGLHNGNSANCWDFDLNNGPLVDEIIAEPTALLQLGRNSAPSQPSVSGIQLNNTEVGNFSSWFPRGYHYPTMTIQSILPDRGEQPFQMVAPGGPQRMLAPPHGGAPFSSDIYRGPVLSSSPALPFPSTSFQYPVFPFETRFPLPSATFSGGSAPYVDSSKGGRLYFPPVHSHILTPAAPVPTHYPRPCLVNFTDSNSGGSAESNKKWGKQGLDLNSGPFGLDAEGRDEIGSLASRQLSAASSQALLEDQSRIYSLAGSGILKRKKPEGGWEGYKQSSWQ</sequence>
<dbReference type="Proteomes" id="UP001159364">
    <property type="component" value="Linkage Group LG02"/>
</dbReference>
<keyword evidence="3" id="KW-1185">Reference proteome</keyword>
<feature type="compositionally biased region" description="Polar residues" evidence="1">
    <location>
        <begin position="440"/>
        <end position="456"/>
    </location>
</feature>
<feature type="region of interest" description="Disordered" evidence="1">
    <location>
        <begin position="198"/>
        <end position="295"/>
    </location>
</feature>
<dbReference type="Gene3D" id="1.20.930.10">
    <property type="entry name" value="Conserved domain common to transcription factors TFIIS, elongin A, CRSP70"/>
    <property type="match status" value="1"/>
</dbReference>
<organism evidence="2 3">
    <name type="scientific">Erythroxylum novogranatense</name>
    <dbReference type="NCBI Taxonomy" id="1862640"/>
    <lineage>
        <taxon>Eukaryota</taxon>
        <taxon>Viridiplantae</taxon>
        <taxon>Streptophyta</taxon>
        <taxon>Embryophyta</taxon>
        <taxon>Tracheophyta</taxon>
        <taxon>Spermatophyta</taxon>
        <taxon>Magnoliopsida</taxon>
        <taxon>eudicotyledons</taxon>
        <taxon>Gunneridae</taxon>
        <taxon>Pentapetalae</taxon>
        <taxon>rosids</taxon>
        <taxon>fabids</taxon>
        <taxon>Malpighiales</taxon>
        <taxon>Erythroxylaceae</taxon>
        <taxon>Erythroxylum</taxon>
    </lineage>
</organism>
<feature type="compositionally biased region" description="Low complexity" evidence="1">
    <location>
        <begin position="204"/>
        <end position="217"/>
    </location>
</feature>
<evidence type="ECO:0000256" key="1">
    <source>
        <dbReference type="SAM" id="MobiDB-lite"/>
    </source>
</evidence>
<evidence type="ECO:0000313" key="2">
    <source>
        <dbReference type="EMBL" id="KAJ8772924.1"/>
    </source>
</evidence>
<dbReference type="PANTHER" id="PTHR46548">
    <property type="entry name" value="BAH AND TFIIS DOMAIN-CONTAINING PROTEIN-RELATED"/>
    <property type="match status" value="1"/>
</dbReference>
<accession>A0AAV8U3W2</accession>
<feature type="compositionally biased region" description="Basic and acidic residues" evidence="1">
    <location>
        <begin position="219"/>
        <end position="233"/>
    </location>
</feature>
<feature type="compositionally biased region" description="Polar residues" evidence="1">
    <location>
        <begin position="336"/>
        <end position="345"/>
    </location>
</feature>
<feature type="region of interest" description="Disordered" evidence="1">
    <location>
        <begin position="686"/>
        <end position="733"/>
    </location>
</feature>
<feature type="compositionally biased region" description="Basic and acidic residues" evidence="1">
    <location>
        <begin position="460"/>
        <end position="479"/>
    </location>
</feature>
<name>A0AAV8U3W2_9ROSI</name>
<evidence type="ECO:0000313" key="3">
    <source>
        <dbReference type="Proteomes" id="UP001159364"/>
    </source>
</evidence>
<feature type="region of interest" description="Disordered" evidence="1">
    <location>
        <begin position="97"/>
        <end position="144"/>
    </location>
</feature>
<feature type="region of interest" description="Disordered" evidence="1">
    <location>
        <begin position="324"/>
        <end position="349"/>
    </location>
</feature>
<gene>
    <name evidence="2" type="ORF">K2173_028101</name>
</gene>
<feature type="compositionally biased region" description="Polar residues" evidence="1">
    <location>
        <begin position="256"/>
        <end position="265"/>
    </location>
</feature>
<feature type="compositionally biased region" description="Acidic residues" evidence="1">
    <location>
        <begin position="724"/>
        <end position="733"/>
    </location>
</feature>
<dbReference type="EMBL" id="JAIWQS010000002">
    <property type="protein sequence ID" value="KAJ8772924.1"/>
    <property type="molecule type" value="Genomic_DNA"/>
</dbReference>
<reference evidence="2 3" key="1">
    <citation type="submission" date="2021-09" db="EMBL/GenBank/DDBJ databases">
        <title>Genomic insights and catalytic innovation underlie evolution of tropane alkaloids biosynthesis.</title>
        <authorList>
            <person name="Wang Y.-J."/>
            <person name="Tian T."/>
            <person name="Huang J.-P."/>
            <person name="Huang S.-X."/>
        </authorList>
    </citation>
    <scope>NUCLEOTIDE SEQUENCE [LARGE SCALE GENOMIC DNA]</scope>
    <source>
        <strain evidence="2">KIB-2018</strain>
        <tissue evidence="2">Leaf</tissue>
    </source>
</reference>
<dbReference type="AlphaFoldDB" id="A0AAV8U3W2"/>